<proteinExistence type="predicted"/>
<dbReference type="InterPro" id="IPR015996">
    <property type="entry name" value="UCP028451"/>
</dbReference>
<dbReference type="EMBL" id="OU015430">
    <property type="protein sequence ID" value="CAG4973518.1"/>
    <property type="molecule type" value="Genomic_DNA"/>
</dbReference>
<sequence length="228" mass="26375">MSTYFSDRSFRFLRALARNNNRTWFHAHKTDFEAHVRAPFQQLLTDLQPIIAGISPHYRSDPRTVGGSMFRIQRDTRFANDKSPYKGWQGARVFHERRRQVAAPSFYIHLQPGECFVGAGLWHPETPTVRRVRHFIVDNPAGWKAAAHGTRLRRRFRHDDSEMLVRMPAGFPSDFEFADDLRRKNFAALRPLGDDAMTGPRLLATLRSDLETLAPFVDYLCASLDLEF</sequence>
<name>A0ABM8UFN9_9GAMM</name>
<gene>
    <name evidence="1" type="ORF">LYB30171_01467</name>
</gene>
<protein>
    <recommendedName>
        <fullName evidence="3">DUF2461 domain-containing protein</fullName>
    </recommendedName>
</protein>
<reference evidence="1 2" key="1">
    <citation type="submission" date="2021-04" db="EMBL/GenBank/DDBJ databases">
        <authorList>
            <person name="Rodrigo-Torres L."/>
            <person name="Arahal R. D."/>
            <person name="Lucena T."/>
        </authorList>
    </citation>
    <scope>NUCLEOTIDE SEQUENCE [LARGE SCALE GENOMIC DNA]</scope>
    <source>
        <strain evidence="1 2">CECT 30171</strain>
    </source>
</reference>
<organism evidence="1 2">
    <name type="scientific">Novilysobacter luteus</name>
    <dbReference type="NCBI Taxonomy" id="2822368"/>
    <lineage>
        <taxon>Bacteria</taxon>
        <taxon>Pseudomonadati</taxon>
        <taxon>Pseudomonadota</taxon>
        <taxon>Gammaproteobacteria</taxon>
        <taxon>Lysobacterales</taxon>
        <taxon>Lysobacteraceae</taxon>
        <taxon>Novilysobacter</taxon>
    </lineage>
</organism>
<dbReference type="Pfam" id="PF09365">
    <property type="entry name" value="DUF2461"/>
    <property type="match status" value="1"/>
</dbReference>
<dbReference type="RefSeq" id="WP_215218079.1">
    <property type="nucleotide sequence ID" value="NZ_OU015430.1"/>
</dbReference>
<evidence type="ECO:0000313" key="2">
    <source>
        <dbReference type="Proteomes" id="UP000680116"/>
    </source>
</evidence>
<dbReference type="PANTHER" id="PTHR36452">
    <property type="entry name" value="CHROMOSOME 12, WHOLE GENOME SHOTGUN SEQUENCE"/>
    <property type="match status" value="1"/>
</dbReference>
<evidence type="ECO:0008006" key="3">
    <source>
        <dbReference type="Google" id="ProtNLM"/>
    </source>
</evidence>
<dbReference type="Proteomes" id="UP000680116">
    <property type="component" value="Chromosome"/>
</dbReference>
<dbReference type="InterPro" id="IPR012808">
    <property type="entry name" value="CHP02453"/>
</dbReference>
<evidence type="ECO:0000313" key="1">
    <source>
        <dbReference type="EMBL" id="CAG4973518.1"/>
    </source>
</evidence>
<dbReference type="PANTHER" id="PTHR36452:SF1">
    <property type="entry name" value="DUF2461 DOMAIN-CONTAINING PROTEIN"/>
    <property type="match status" value="1"/>
</dbReference>
<accession>A0ABM8UFN9</accession>
<dbReference type="PIRSF" id="PIRSF028451">
    <property type="entry name" value="UCP028451"/>
    <property type="match status" value="1"/>
</dbReference>
<dbReference type="NCBIfam" id="TIGR02453">
    <property type="entry name" value="TIGR02453 family protein"/>
    <property type="match status" value="1"/>
</dbReference>
<keyword evidence="2" id="KW-1185">Reference proteome</keyword>